<feature type="compositionally biased region" description="Gly residues" evidence="4">
    <location>
        <begin position="280"/>
        <end position="291"/>
    </location>
</feature>
<sequence>MKIGLCILLTYYVDRFMPSHARVPPRCRRMPRDDDDECQVNVSIHQWYYNTEEQRCKKFMFGDCPDISNKFETEKDCKTTCITPTPVPPKPPKVQKEPPKRQPPSIPTPPKRHGEPPRWRPPKPSRPPNIYGGGGQGGQRKRPPGGGSPPSHGGQKGSRRNMCSVMPIEGDCQGSKLWYFDRSKVRCKRLKSGLCKGTHEFFTSKKECDNICKGRPGSQRRRCFMLPDEGDCEDVEKWYYSPKRDKCRMFREGDCEGDRKFFDTKEDCLKTCKGILNRSGGAGKISGTGRGTEGEAGRNKTEVEGTPPPLSVPGGKEKKGDEEGEGGPIKNQGTTTTKPTRRPVPPRAKRPPPVGGGMTDARRRAEQARRQREERRRQLEEKRRQQSRAPARRPKPNCGVRARKRKVCEDFTDKWWFDGYFRICNIVKEGECPSHGSFFDSCEDCMRRCNRRDARRCVYIEEKIRKERGR</sequence>
<dbReference type="InterPro" id="IPR036880">
    <property type="entry name" value="Kunitz_BPTI_sf"/>
</dbReference>
<evidence type="ECO:0000256" key="3">
    <source>
        <dbReference type="ARBA" id="ARBA00023157"/>
    </source>
</evidence>
<protein>
    <submittedName>
        <fullName evidence="6">Pancreatic trypsin inhibitor</fullName>
    </submittedName>
</protein>
<feature type="region of interest" description="Disordered" evidence="4">
    <location>
        <begin position="279"/>
        <end position="399"/>
    </location>
</feature>
<dbReference type="Gene3D" id="4.10.410.10">
    <property type="entry name" value="Pancreatic trypsin inhibitor Kunitz domain"/>
    <property type="match status" value="3"/>
</dbReference>
<dbReference type="SMART" id="SM00131">
    <property type="entry name" value="KU"/>
    <property type="match status" value="3"/>
</dbReference>
<feature type="domain" description="BPTI/Kunitz inhibitor" evidence="5">
    <location>
        <begin position="27"/>
        <end position="81"/>
    </location>
</feature>
<evidence type="ECO:0000256" key="4">
    <source>
        <dbReference type="SAM" id="MobiDB-lite"/>
    </source>
</evidence>
<evidence type="ECO:0000256" key="1">
    <source>
        <dbReference type="ARBA" id="ARBA00022690"/>
    </source>
</evidence>
<dbReference type="GO" id="GO:0004867">
    <property type="term" value="F:serine-type endopeptidase inhibitor activity"/>
    <property type="evidence" value="ECO:0007669"/>
    <property type="project" value="UniProtKB-KW"/>
</dbReference>
<dbReference type="PROSITE" id="PS50279">
    <property type="entry name" value="BPTI_KUNITZ_2"/>
    <property type="match status" value="3"/>
</dbReference>
<reference evidence="6" key="1">
    <citation type="journal article" date="2016" name="Ticks Tick Borne Dis.">
        <title>De novo assembly and annotation of the salivary gland transcriptome of Rhipicephalus appendiculatus male and female ticks during blood feeding.</title>
        <authorList>
            <person name="de Castro M.H."/>
            <person name="de Klerk D."/>
            <person name="Pienaar R."/>
            <person name="Latif A.A."/>
            <person name="Rees D.J."/>
            <person name="Mans B.J."/>
        </authorList>
    </citation>
    <scope>NUCLEOTIDE SEQUENCE</scope>
    <source>
        <tissue evidence="6">Salivary glands</tissue>
    </source>
</reference>
<feature type="domain" description="BPTI/Kunitz inhibitor" evidence="5">
    <location>
        <begin position="163"/>
        <end position="212"/>
    </location>
</feature>
<feature type="compositionally biased region" description="Pro residues" evidence="4">
    <location>
        <begin position="342"/>
        <end position="354"/>
    </location>
</feature>
<dbReference type="AlphaFoldDB" id="A0A131Z111"/>
<proteinExistence type="predicted"/>
<dbReference type="PANTHER" id="PTHR10083">
    <property type="entry name" value="KUNITZ-TYPE PROTEASE INHIBITOR-RELATED"/>
    <property type="match status" value="1"/>
</dbReference>
<keyword evidence="2" id="KW-0722">Serine protease inhibitor</keyword>
<keyword evidence="3" id="KW-1015">Disulfide bond</keyword>
<feature type="compositionally biased region" description="Basic and acidic residues" evidence="4">
    <location>
        <begin position="292"/>
        <end position="303"/>
    </location>
</feature>
<feature type="region of interest" description="Disordered" evidence="4">
    <location>
        <begin position="79"/>
        <end position="162"/>
    </location>
</feature>
<name>A0A131Z111_RHIAP</name>
<organism evidence="6">
    <name type="scientific">Rhipicephalus appendiculatus</name>
    <name type="common">Brown ear tick</name>
    <dbReference type="NCBI Taxonomy" id="34631"/>
    <lineage>
        <taxon>Eukaryota</taxon>
        <taxon>Metazoa</taxon>
        <taxon>Ecdysozoa</taxon>
        <taxon>Arthropoda</taxon>
        <taxon>Chelicerata</taxon>
        <taxon>Arachnida</taxon>
        <taxon>Acari</taxon>
        <taxon>Parasitiformes</taxon>
        <taxon>Ixodida</taxon>
        <taxon>Ixodoidea</taxon>
        <taxon>Ixodidae</taxon>
        <taxon>Rhipicephalinae</taxon>
        <taxon>Rhipicephalus</taxon>
        <taxon>Rhipicephalus</taxon>
    </lineage>
</organism>
<dbReference type="InterPro" id="IPR002223">
    <property type="entry name" value="Kunitz_BPTI"/>
</dbReference>
<dbReference type="Pfam" id="PF00014">
    <property type="entry name" value="Kunitz_BPTI"/>
    <property type="match status" value="3"/>
</dbReference>
<evidence type="ECO:0000259" key="5">
    <source>
        <dbReference type="PROSITE" id="PS50279"/>
    </source>
</evidence>
<keyword evidence="1" id="KW-0646">Protease inhibitor</keyword>
<dbReference type="PANTHER" id="PTHR10083:SF374">
    <property type="entry name" value="BPTI_KUNITZ INHIBITOR DOMAIN-CONTAINING PROTEIN"/>
    <property type="match status" value="1"/>
</dbReference>
<dbReference type="EMBL" id="GEDV01004117">
    <property type="protein sequence ID" value="JAP84440.1"/>
    <property type="molecule type" value="Transcribed_RNA"/>
</dbReference>
<accession>A0A131Z111</accession>
<dbReference type="InterPro" id="IPR050098">
    <property type="entry name" value="TFPI/VKTCI-like"/>
</dbReference>
<feature type="compositionally biased region" description="Basic residues" evidence="4">
    <location>
        <begin position="390"/>
        <end position="399"/>
    </location>
</feature>
<evidence type="ECO:0000256" key="2">
    <source>
        <dbReference type="ARBA" id="ARBA00022900"/>
    </source>
</evidence>
<evidence type="ECO:0000313" key="6">
    <source>
        <dbReference type="EMBL" id="JAP84440.1"/>
    </source>
</evidence>
<dbReference type="SUPFAM" id="SSF57362">
    <property type="entry name" value="BPTI-like"/>
    <property type="match status" value="4"/>
</dbReference>
<feature type="compositionally biased region" description="Basic and acidic residues" evidence="4">
    <location>
        <begin position="360"/>
        <end position="384"/>
    </location>
</feature>
<feature type="domain" description="BPTI/Kunitz inhibitor" evidence="5">
    <location>
        <begin position="223"/>
        <end position="272"/>
    </location>
</feature>